<gene>
    <name evidence="1" type="ORF">FA09DRAFT_232332</name>
</gene>
<reference evidence="1 2" key="1">
    <citation type="journal article" date="2018" name="Mol. Biol. Evol.">
        <title>Broad Genomic Sampling Reveals a Smut Pathogenic Ancestry of the Fungal Clade Ustilaginomycotina.</title>
        <authorList>
            <person name="Kijpornyongpan T."/>
            <person name="Mondo S.J."/>
            <person name="Barry K."/>
            <person name="Sandor L."/>
            <person name="Lee J."/>
            <person name="Lipzen A."/>
            <person name="Pangilinan J."/>
            <person name="LaButti K."/>
            <person name="Hainaut M."/>
            <person name="Henrissat B."/>
            <person name="Grigoriev I.V."/>
            <person name="Spatafora J.W."/>
            <person name="Aime M.C."/>
        </authorList>
    </citation>
    <scope>NUCLEOTIDE SEQUENCE [LARGE SCALE GENOMIC DNA]</scope>
    <source>
        <strain evidence="1 2">MCA 4186</strain>
    </source>
</reference>
<dbReference type="EMBL" id="KZ819288">
    <property type="protein sequence ID" value="PWN99474.1"/>
    <property type="molecule type" value="Genomic_DNA"/>
</dbReference>
<evidence type="ECO:0000313" key="1">
    <source>
        <dbReference type="EMBL" id="PWN99474.1"/>
    </source>
</evidence>
<protein>
    <submittedName>
        <fullName evidence="1">Uncharacterized protein</fullName>
    </submittedName>
</protein>
<dbReference type="Proteomes" id="UP000245946">
    <property type="component" value="Unassembled WGS sequence"/>
</dbReference>
<accession>A0A316ZEL3</accession>
<dbReference type="RefSeq" id="XP_025599753.1">
    <property type="nucleotide sequence ID" value="XM_025739604.1"/>
</dbReference>
<organism evidence="1 2">
    <name type="scientific">Tilletiopsis washingtonensis</name>
    <dbReference type="NCBI Taxonomy" id="58919"/>
    <lineage>
        <taxon>Eukaryota</taxon>
        <taxon>Fungi</taxon>
        <taxon>Dikarya</taxon>
        <taxon>Basidiomycota</taxon>
        <taxon>Ustilaginomycotina</taxon>
        <taxon>Exobasidiomycetes</taxon>
        <taxon>Entylomatales</taxon>
        <taxon>Entylomatales incertae sedis</taxon>
        <taxon>Tilletiopsis</taxon>
    </lineage>
</organism>
<evidence type="ECO:0000313" key="2">
    <source>
        <dbReference type="Proteomes" id="UP000245946"/>
    </source>
</evidence>
<dbReference type="GeneID" id="37267150"/>
<proteinExistence type="predicted"/>
<name>A0A316ZEL3_9BASI</name>
<keyword evidence="2" id="KW-1185">Reference proteome</keyword>
<sequence length="98" mass="10646">MRRRTPLRARMLPSTIAQQPARGTSPRCAAACCTAAAAPSLCVRPHTMCAEAASSVRAPLPLCTVAALCVRSHEPSIREQYLLRSPRPLALRRLVIRS</sequence>
<dbReference type="AlphaFoldDB" id="A0A316ZEL3"/>